<dbReference type="InterPro" id="IPR004634">
    <property type="entry name" value="Pept_S49_pIV"/>
</dbReference>
<reference evidence="10" key="2">
    <citation type="submission" date="2015-01" db="EMBL/GenBank/DDBJ databases">
        <authorList>
            <person name="Xiang T."/>
            <person name="Song Y."/>
            <person name="Huang L."/>
            <person name="Wang B."/>
            <person name="Wu P."/>
        </authorList>
    </citation>
    <scope>NUCLEOTIDE SEQUENCE [LARGE SCALE GENOMIC DNA]</scope>
    <source>
        <strain evidence="10">V1</strain>
    </source>
</reference>
<reference evidence="11 13" key="3">
    <citation type="submission" date="2019-08" db="EMBL/GenBank/DDBJ databases">
        <authorList>
            <person name="Kuhnert P."/>
        </authorList>
    </citation>
    <scope>NUCLEOTIDE SEQUENCE [LARGE SCALE GENOMIC DNA]</scope>
    <source>
        <strain evidence="11 13">B36.5</strain>
    </source>
</reference>
<keyword evidence="12" id="KW-1185">Reference proteome</keyword>
<dbReference type="EC" id="3.4.-.-" evidence="10"/>
<dbReference type="SUPFAM" id="SSF52096">
    <property type="entry name" value="ClpP/crotonase"/>
    <property type="match status" value="2"/>
</dbReference>
<keyword evidence="4 10" id="KW-0378">Hydrolase</keyword>
<dbReference type="OrthoDB" id="9764363at2"/>
<keyword evidence="3" id="KW-0645">Protease</keyword>
<organism evidence="10 12">
    <name type="scientific">Treponema phagedenis</name>
    <dbReference type="NCBI Taxonomy" id="162"/>
    <lineage>
        <taxon>Bacteria</taxon>
        <taxon>Pseudomonadati</taxon>
        <taxon>Spirochaetota</taxon>
        <taxon>Spirochaetia</taxon>
        <taxon>Spirochaetales</taxon>
        <taxon>Treponemataceae</taxon>
        <taxon>Treponema</taxon>
    </lineage>
</organism>
<dbReference type="GO" id="GO:0016020">
    <property type="term" value="C:membrane"/>
    <property type="evidence" value="ECO:0007669"/>
    <property type="project" value="UniProtKB-SubCell"/>
</dbReference>
<feature type="transmembrane region" description="Helical" evidence="8">
    <location>
        <begin position="20"/>
        <end position="38"/>
    </location>
</feature>
<dbReference type="InterPro" id="IPR047217">
    <property type="entry name" value="S49_SppA_67K_type_N"/>
</dbReference>
<dbReference type="NCBIfam" id="TIGR00706">
    <property type="entry name" value="SppA_dom"/>
    <property type="match status" value="1"/>
</dbReference>
<protein>
    <submittedName>
        <fullName evidence="10 11">Signal peptide peptidase SppA</fullName>
        <ecNumber evidence="10">3.4.-.-</ecNumber>
    </submittedName>
</protein>
<dbReference type="InterPro" id="IPR004635">
    <property type="entry name" value="Pept_S49_SppA"/>
</dbReference>
<evidence type="ECO:0000256" key="2">
    <source>
        <dbReference type="ARBA" id="ARBA00008683"/>
    </source>
</evidence>
<keyword evidence="8" id="KW-1133">Transmembrane helix</keyword>
<dbReference type="GO" id="GO:0008236">
    <property type="term" value="F:serine-type peptidase activity"/>
    <property type="evidence" value="ECO:0007669"/>
    <property type="project" value="UniProtKB-KW"/>
</dbReference>
<evidence type="ECO:0000256" key="4">
    <source>
        <dbReference type="ARBA" id="ARBA00022801"/>
    </source>
</evidence>
<feature type="active site" description="Proton donor/acceptor" evidence="7">
    <location>
        <position position="200"/>
    </location>
</feature>
<evidence type="ECO:0000313" key="13">
    <source>
        <dbReference type="Proteomes" id="UP000323594"/>
    </source>
</evidence>
<dbReference type="PANTHER" id="PTHR33209:SF1">
    <property type="entry name" value="PEPTIDASE S49 DOMAIN-CONTAINING PROTEIN"/>
    <property type="match status" value="1"/>
</dbReference>
<dbReference type="EMBL" id="CP042817">
    <property type="protein sequence ID" value="QEJ98700.1"/>
    <property type="molecule type" value="Genomic_DNA"/>
</dbReference>
<dbReference type="NCBIfam" id="TIGR00705">
    <property type="entry name" value="SppA_67K"/>
    <property type="match status" value="1"/>
</dbReference>
<evidence type="ECO:0000256" key="8">
    <source>
        <dbReference type="SAM" id="Phobius"/>
    </source>
</evidence>
<keyword evidence="8" id="KW-0812">Transmembrane</keyword>
<evidence type="ECO:0000256" key="1">
    <source>
        <dbReference type="ARBA" id="ARBA00004370"/>
    </source>
</evidence>
<dbReference type="InterPro" id="IPR047272">
    <property type="entry name" value="S49_SppA_C"/>
</dbReference>
<dbReference type="CDD" id="cd07018">
    <property type="entry name" value="S49_SppA_67K_type"/>
    <property type="match status" value="1"/>
</dbReference>
<dbReference type="InterPro" id="IPR029045">
    <property type="entry name" value="ClpP/crotonase-like_dom_sf"/>
</dbReference>
<keyword evidence="5" id="KW-0720">Serine protease</keyword>
<accession>A0A0B7GW95</accession>
<dbReference type="AlphaFoldDB" id="A0A0B7GW95"/>
<dbReference type="InterPro" id="IPR002142">
    <property type="entry name" value="Peptidase_S49"/>
</dbReference>
<dbReference type="EMBL" id="CDNC01000008">
    <property type="protein sequence ID" value="CEM61245.1"/>
    <property type="molecule type" value="Genomic_DNA"/>
</dbReference>
<sequence>MSQKKGFFRSLFRSINVLRLVIINIVFFFFFFLFLAALQEGGNKKQPVKKLEQNSVLLINPSGFLSEEERDFDFAKLVFRDEKQIVSVSSIIRALKQAAYDRRIDCVFFDLSGLSGWSSGYFSDFAAALQEYKKSGKKLYVFSNSYSLAKYYLASFADEIILDPLGSVDLSGFYNESLFFGGMEEKFDIHWNVVQAGAYKSMAETYSQKEMSEGVKENHRALFTNIWENYIKEVATNRNLPTDVILHYVDNYLDLLKNHNGDPAETALSAKLVTKIASYEDAEVDLGLVDKDTFFENKNFISLDDYNFYYSHSESTNKIGIIYLKGAISSYGTRQNDAVTSGYMLDLFDLAVNDPDVKAIVLRIDSGGGEVFASEEIRRAVERCIVRAKKPVVVSMGAVAASGAYWIASSADYIFASPYTITGSIGVLAVMPTFEAALQKYLGITVDGVYLHKFRPYTGVKNMSETDKSLLQFEIMSIYKNFITKVSTGRKLSFDKVSDIAGGKVYSGATAKNLGLVDELGNLSDAIAYAAKLADCDGYSTKVIKRPLSYKEELLKSLMEAKAEMNISSNDFRILYELLSLRSKRGVYVYTPVKLQWNTNDYL</sequence>
<evidence type="ECO:0000259" key="9">
    <source>
        <dbReference type="Pfam" id="PF01343"/>
    </source>
</evidence>
<feature type="active site" description="Nucleophile" evidence="7">
    <location>
        <position position="402"/>
    </location>
</feature>
<evidence type="ECO:0000313" key="11">
    <source>
        <dbReference type="EMBL" id="QEJ98700.1"/>
    </source>
</evidence>
<dbReference type="Proteomes" id="UP000323594">
    <property type="component" value="Chromosome"/>
</dbReference>
<evidence type="ECO:0000313" key="10">
    <source>
        <dbReference type="EMBL" id="CEM61245.1"/>
    </source>
</evidence>
<reference evidence="12" key="1">
    <citation type="submission" date="2015-01" db="EMBL/GenBank/DDBJ databases">
        <authorList>
            <person name="Manzoor Shahid"/>
            <person name="Zubair Saima"/>
        </authorList>
    </citation>
    <scope>NUCLEOTIDE SEQUENCE [LARGE SCALE GENOMIC DNA]</scope>
    <source>
        <strain evidence="12">V1</strain>
    </source>
</reference>
<evidence type="ECO:0000256" key="3">
    <source>
        <dbReference type="ARBA" id="ARBA00022670"/>
    </source>
</evidence>
<dbReference type="RefSeq" id="WP_044634474.1">
    <property type="nucleotide sequence ID" value="NZ_CDNC01000008.1"/>
</dbReference>
<dbReference type="PANTHER" id="PTHR33209">
    <property type="entry name" value="PROTEASE 4"/>
    <property type="match status" value="1"/>
</dbReference>
<comment type="similarity">
    <text evidence="2">Belongs to the peptidase S49 family.</text>
</comment>
<dbReference type="Proteomes" id="UP000042527">
    <property type="component" value="Unassembled WGS sequence"/>
</dbReference>
<dbReference type="CDD" id="cd07023">
    <property type="entry name" value="S49_Sppa_N_C"/>
    <property type="match status" value="1"/>
</dbReference>
<evidence type="ECO:0000313" key="12">
    <source>
        <dbReference type="Proteomes" id="UP000042527"/>
    </source>
</evidence>
<dbReference type="PIRSF" id="PIRSF001217">
    <property type="entry name" value="Protease_4_SppA"/>
    <property type="match status" value="1"/>
</dbReference>
<dbReference type="Gene3D" id="3.90.226.10">
    <property type="entry name" value="2-enoyl-CoA Hydratase, Chain A, domain 1"/>
    <property type="match status" value="2"/>
</dbReference>
<dbReference type="Gene3D" id="6.20.330.10">
    <property type="match status" value="1"/>
</dbReference>
<gene>
    <name evidence="10" type="primary">sppA</name>
    <name evidence="11" type="ORF">FUT82_12275</name>
    <name evidence="10" type="ORF">TPHV1_160046</name>
</gene>
<proteinExistence type="inferred from homology"/>
<comment type="subcellular location">
    <subcellularLocation>
        <location evidence="1">Membrane</location>
    </subcellularLocation>
</comment>
<feature type="domain" description="Peptidase S49" evidence="9">
    <location>
        <begin position="387"/>
        <end position="535"/>
    </location>
</feature>
<name>A0A0B7GW95_TREPH</name>
<keyword evidence="6 8" id="KW-0472">Membrane</keyword>
<dbReference type="Pfam" id="PF01343">
    <property type="entry name" value="Peptidase_S49"/>
    <property type="match status" value="2"/>
</dbReference>
<evidence type="ECO:0000256" key="6">
    <source>
        <dbReference type="ARBA" id="ARBA00023136"/>
    </source>
</evidence>
<feature type="domain" description="Peptidase S49" evidence="9">
    <location>
        <begin position="133"/>
        <end position="282"/>
    </location>
</feature>
<evidence type="ECO:0000256" key="5">
    <source>
        <dbReference type="ARBA" id="ARBA00022825"/>
    </source>
</evidence>
<evidence type="ECO:0000256" key="7">
    <source>
        <dbReference type="PIRSR" id="PIRSR001217-1"/>
    </source>
</evidence>
<dbReference type="GO" id="GO:0006465">
    <property type="term" value="P:signal peptide processing"/>
    <property type="evidence" value="ECO:0007669"/>
    <property type="project" value="InterPro"/>
</dbReference>